<dbReference type="Pfam" id="PF00753">
    <property type="entry name" value="Lactamase_B"/>
    <property type="match status" value="1"/>
</dbReference>
<dbReference type="GO" id="GO:0016787">
    <property type="term" value="F:hydrolase activity"/>
    <property type="evidence" value="ECO:0007669"/>
    <property type="project" value="UniProtKB-KW"/>
</dbReference>
<name>A0A381QQ95_9ZZZZ</name>
<keyword evidence="2" id="KW-0479">Metal-binding</keyword>
<dbReference type="EMBL" id="UINC01001456">
    <property type="protein sequence ID" value="SUZ81134.1"/>
    <property type="molecule type" value="Genomic_DNA"/>
</dbReference>
<evidence type="ECO:0000313" key="6">
    <source>
        <dbReference type="EMBL" id="SUZ81134.1"/>
    </source>
</evidence>
<organism evidence="6">
    <name type="scientific">marine metagenome</name>
    <dbReference type="NCBI Taxonomy" id="408172"/>
    <lineage>
        <taxon>unclassified sequences</taxon>
        <taxon>metagenomes</taxon>
        <taxon>ecological metagenomes</taxon>
    </lineage>
</organism>
<dbReference type="InterPro" id="IPR001279">
    <property type="entry name" value="Metallo-B-lactamas"/>
</dbReference>
<keyword evidence="4" id="KW-0862">Zinc</keyword>
<dbReference type="InterPro" id="IPR051013">
    <property type="entry name" value="MBL_superfamily_lactonases"/>
</dbReference>
<gene>
    <name evidence="6" type="ORF">METZ01_LOCUS33988</name>
</gene>
<dbReference type="SUPFAM" id="SSF56281">
    <property type="entry name" value="Metallo-hydrolase/oxidoreductase"/>
    <property type="match status" value="1"/>
</dbReference>
<dbReference type="InterPro" id="IPR036866">
    <property type="entry name" value="RibonucZ/Hydroxyglut_hydro"/>
</dbReference>
<evidence type="ECO:0000259" key="5">
    <source>
        <dbReference type="SMART" id="SM00849"/>
    </source>
</evidence>
<dbReference type="PANTHER" id="PTHR42978:SF6">
    <property type="entry name" value="QUORUM-QUENCHING LACTONASE YTNP-RELATED"/>
    <property type="match status" value="1"/>
</dbReference>
<dbReference type="PANTHER" id="PTHR42978">
    <property type="entry name" value="QUORUM-QUENCHING LACTONASE YTNP-RELATED-RELATED"/>
    <property type="match status" value="1"/>
</dbReference>
<dbReference type="Gene3D" id="3.60.15.10">
    <property type="entry name" value="Ribonuclease Z/Hydroxyacylglutathione hydrolase-like"/>
    <property type="match status" value="1"/>
</dbReference>
<proteinExistence type="inferred from homology"/>
<evidence type="ECO:0000256" key="4">
    <source>
        <dbReference type="ARBA" id="ARBA00022833"/>
    </source>
</evidence>
<reference evidence="6" key="1">
    <citation type="submission" date="2018-05" db="EMBL/GenBank/DDBJ databases">
        <authorList>
            <person name="Lanie J.A."/>
            <person name="Ng W.-L."/>
            <person name="Kazmierczak K.M."/>
            <person name="Andrzejewski T.M."/>
            <person name="Davidsen T.M."/>
            <person name="Wayne K.J."/>
            <person name="Tettelin H."/>
            <person name="Glass J.I."/>
            <person name="Rusch D."/>
            <person name="Podicherti R."/>
            <person name="Tsui H.-C.T."/>
            <person name="Winkler M.E."/>
        </authorList>
    </citation>
    <scope>NUCLEOTIDE SEQUENCE</scope>
</reference>
<protein>
    <recommendedName>
        <fullName evidence="5">Metallo-beta-lactamase domain-containing protein</fullName>
    </recommendedName>
</protein>
<evidence type="ECO:0000256" key="2">
    <source>
        <dbReference type="ARBA" id="ARBA00022723"/>
    </source>
</evidence>
<evidence type="ECO:0000256" key="3">
    <source>
        <dbReference type="ARBA" id="ARBA00022801"/>
    </source>
</evidence>
<comment type="similarity">
    <text evidence="1">Belongs to the metallo-beta-lactamase superfamily.</text>
</comment>
<keyword evidence="3" id="KW-0378">Hydrolase</keyword>
<dbReference type="GO" id="GO:0046872">
    <property type="term" value="F:metal ion binding"/>
    <property type="evidence" value="ECO:0007669"/>
    <property type="project" value="UniProtKB-KW"/>
</dbReference>
<evidence type="ECO:0000256" key="1">
    <source>
        <dbReference type="ARBA" id="ARBA00007749"/>
    </source>
</evidence>
<dbReference type="AlphaFoldDB" id="A0A381QQ95"/>
<dbReference type="SMART" id="SM00849">
    <property type="entry name" value="Lactamase_B"/>
    <property type="match status" value="1"/>
</dbReference>
<feature type="domain" description="Metallo-beta-lactamase" evidence="5">
    <location>
        <begin position="25"/>
        <end position="232"/>
    </location>
</feature>
<accession>A0A381QQ95</accession>
<sequence length="258" mass="29833">MFGIIPKVMWEKKAPSDNLNRIKMVTRSLLLVSDSHKIIIDTGNGSKWTKKHLELYNIDLSMYNIKTSLNKHGFTTDDITDVICTHLHFDHAGGNTIYDDDSLIPAFSNATYWISQKNWNLANHPSQKDQGSFIENDWEVLWQNNMIRLVKEQFLPGIEIYFTQGHTDGLMHPVISDGNNTLFYGADIFPTAAHIPIPWVMSYDLRPNETVKEKGRLLKKMYNEEWILFFEHDPKYQACTISLEGKHYCINKPVVISE</sequence>